<dbReference type="EMBL" id="QWEH01000005">
    <property type="protein sequence ID" value="RHW32546.1"/>
    <property type="molecule type" value="Genomic_DNA"/>
</dbReference>
<feature type="domain" description="VOC" evidence="1">
    <location>
        <begin position="8"/>
        <end position="118"/>
    </location>
</feature>
<dbReference type="InterPro" id="IPR004360">
    <property type="entry name" value="Glyas_Fos-R_dOase_dom"/>
</dbReference>
<name>A0A417YHX4_9BACI</name>
<accession>A0A417YHX4</accession>
<reference evidence="2 3" key="1">
    <citation type="journal article" date="2007" name="Int. J. Syst. Evol. Microbiol.">
        <title>Oceanobacillus profundus sp. nov., isolated from a deep-sea sediment core.</title>
        <authorList>
            <person name="Kim Y.G."/>
            <person name="Choi D.H."/>
            <person name="Hyun S."/>
            <person name="Cho B.C."/>
        </authorList>
    </citation>
    <scope>NUCLEOTIDE SEQUENCE [LARGE SCALE GENOMIC DNA]</scope>
    <source>
        <strain evidence="2 3">DSM 18246</strain>
    </source>
</reference>
<keyword evidence="3" id="KW-1185">Reference proteome</keyword>
<sequence length="118" mass="13570">MGLLFENNICCTFIHFDNLEKASNWYEKTLGFSVRKKDLPKGFVELHMEGVNLTLLTWRSTEKVRPKHPVFTFYSLDIEASHRKLKDKGVKVYDFSNAGSVSGFLFEDLEGNILMVCS</sequence>
<dbReference type="Gene3D" id="3.10.180.10">
    <property type="entry name" value="2,3-Dihydroxybiphenyl 1,2-Dioxygenase, domain 1"/>
    <property type="match status" value="1"/>
</dbReference>
<organism evidence="2 3">
    <name type="scientific">Oceanobacillus profundus</name>
    <dbReference type="NCBI Taxonomy" id="372463"/>
    <lineage>
        <taxon>Bacteria</taxon>
        <taxon>Bacillati</taxon>
        <taxon>Bacillota</taxon>
        <taxon>Bacilli</taxon>
        <taxon>Bacillales</taxon>
        <taxon>Bacillaceae</taxon>
        <taxon>Oceanobacillus</taxon>
    </lineage>
</organism>
<protein>
    <submittedName>
        <fullName evidence="2">VOC family protein</fullName>
    </submittedName>
</protein>
<dbReference type="InterPro" id="IPR037523">
    <property type="entry name" value="VOC_core"/>
</dbReference>
<dbReference type="AlphaFoldDB" id="A0A417YHX4"/>
<dbReference type="Proteomes" id="UP000285456">
    <property type="component" value="Unassembled WGS sequence"/>
</dbReference>
<dbReference type="SUPFAM" id="SSF54593">
    <property type="entry name" value="Glyoxalase/Bleomycin resistance protein/Dihydroxybiphenyl dioxygenase"/>
    <property type="match status" value="1"/>
</dbReference>
<gene>
    <name evidence="2" type="ORF">D1B32_09450</name>
</gene>
<evidence type="ECO:0000313" key="3">
    <source>
        <dbReference type="Proteomes" id="UP000285456"/>
    </source>
</evidence>
<dbReference type="PROSITE" id="PS51819">
    <property type="entry name" value="VOC"/>
    <property type="match status" value="1"/>
</dbReference>
<dbReference type="Pfam" id="PF00903">
    <property type="entry name" value="Glyoxalase"/>
    <property type="match status" value="1"/>
</dbReference>
<dbReference type="RefSeq" id="WP_095312293.1">
    <property type="nucleotide sequence ID" value="NZ_JAMAWL010000013.1"/>
</dbReference>
<evidence type="ECO:0000259" key="1">
    <source>
        <dbReference type="PROSITE" id="PS51819"/>
    </source>
</evidence>
<evidence type="ECO:0000313" key="2">
    <source>
        <dbReference type="EMBL" id="RHW32546.1"/>
    </source>
</evidence>
<comment type="caution">
    <text evidence="2">The sequence shown here is derived from an EMBL/GenBank/DDBJ whole genome shotgun (WGS) entry which is preliminary data.</text>
</comment>
<dbReference type="CDD" id="cd06587">
    <property type="entry name" value="VOC"/>
    <property type="match status" value="1"/>
</dbReference>
<proteinExistence type="predicted"/>
<dbReference type="InterPro" id="IPR029068">
    <property type="entry name" value="Glyas_Bleomycin-R_OHBP_Dase"/>
</dbReference>